<evidence type="ECO:0000256" key="5">
    <source>
        <dbReference type="ARBA" id="ARBA00022777"/>
    </source>
</evidence>
<dbReference type="SUPFAM" id="SSF47384">
    <property type="entry name" value="Homodimeric domain of signal transducing histidine kinase"/>
    <property type="match status" value="1"/>
</dbReference>
<dbReference type="Gene3D" id="3.30.565.10">
    <property type="entry name" value="Histidine kinase-like ATPase, C-terminal domain"/>
    <property type="match status" value="1"/>
</dbReference>
<dbReference type="PANTHER" id="PTHR43711">
    <property type="entry name" value="TWO-COMPONENT HISTIDINE KINASE"/>
    <property type="match status" value="1"/>
</dbReference>
<dbReference type="PRINTS" id="PR00344">
    <property type="entry name" value="BCTRLSENSOR"/>
</dbReference>
<evidence type="ECO:0000313" key="8">
    <source>
        <dbReference type="EMBL" id="MCB5199766.1"/>
    </source>
</evidence>
<evidence type="ECO:0000313" key="9">
    <source>
        <dbReference type="Proteomes" id="UP001138961"/>
    </source>
</evidence>
<name>A0ABS8BVK7_9RHOB</name>
<protein>
    <recommendedName>
        <fullName evidence="2">histidine kinase</fullName>
        <ecNumber evidence="2">2.7.13.3</ecNumber>
    </recommendedName>
</protein>
<accession>A0ABS8BVK7</accession>
<dbReference type="InterPro" id="IPR003594">
    <property type="entry name" value="HATPase_dom"/>
</dbReference>
<dbReference type="InterPro" id="IPR005467">
    <property type="entry name" value="His_kinase_dom"/>
</dbReference>
<organism evidence="8 9">
    <name type="scientific">Loktanella gaetbuli</name>
    <dbReference type="NCBI Taxonomy" id="2881335"/>
    <lineage>
        <taxon>Bacteria</taxon>
        <taxon>Pseudomonadati</taxon>
        <taxon>Pseudomonadota</taxon>
        <taxon>Alphaproteobacteria</taxon>
        <taxon>Rhodobacterales</taxon>
        <taxon>Roseobacteraceae</taxon>
        <taxon>Loktanella</taxon>
    </lineage>
</organism>
<dbReference type="Pfam" id="PF02518">
    <property type="entry name" value="HATPase_c"/>
    <property type="match status" value="1"/>
</dbReference>
<comment type="caution">
    <text evidence="8">The sequence shown here is derived from an EMBL/GenBank/DDBJ whole genome shotgun (WGS) entry which is preliminary data.</text>
</comment>
<evidence type="ECO:0000256" key="3">
    <source>
        <dbReference type="ARBA" id="ARBA00022553"/>
    </source>
</evidence>
<dbReference type="EMBL" id="JAJATZ010000004">
    <property type="protein sequence ID" value="MCB5199766.1"/>
    <property type="molecule type" value="Genomic_DNA"/>
</dbReference>
<evidence type="ECO:0000256" key="4">
    <source>
        <dbReference type="ARBA" id="ARBA00022679"/>
    </source>
</evidence>
<dbReference type="PANTHER" id="PTHR43711:SF1">
    <property type="entry name" value="HISTIDINE KINASE 1"/>
    <property type="match status" value="1"/>
</dbReference>
<dbReference type="InterPro" id="IPR036097">
    <property type="entry name" value="HisK_dim/P_sf"/>
</dbReference>
<dbReference type="InterPro" id="IPR050736">
    <property type="entry name" value="Sensor_HK_Regulatory"/>
</dbReference>
<evidence type="ECO:0000256" key="6">
    <source>
        <dbReference type="ARBA" id="ARBA00023012"/>
    </source>
</evidence>
<dbReference type="InterPro" id="IPR036890">
    <property type="entry name" value="HATPase_C_sf"/>
</dbReference>
<dbReference type="SMART" id="SM00387">
    <property type="entry name" value="HATPase_c"/>
    <property type="match status" value="1"/>
</dbReference>
<keyword evidence="5 8" id="KW-0418">Kinase</keyword>
<dbReference type="SMART" id="SM00388">
    <property type="entry name" value="HisKA"/>
    <property type="match status" value="1"/>
</dbReference>
<dbReference type="Gene3D" id="1.10.287.130">
    <property type="match status" value="1"/>
</dbReference>
<dbReference type="InterPro" id="IPR003661">
    <property type="entry name" value="HisK_dim/P_dom"/>
</dbReference>
<dbReference type="PROSITE" id="PS50109">
    <property type="entry name" value="HIS_KIN"/>
    <property type="match status" value="1"/>
</dbReference>
<dbReference type="CDD" id="cd00082">
    <property type="entry name" value="HisKA"/>
    <property type="match status" value="1"/>
</dbReference>
<evidence type="ECO:0000256" key="1">
    <source>
        <dbReference type="ARBA" id="ARBA00000085"/>
    </source>
</evidence>
<dbReference type="CDD" id="cd00075">
    <property type="entry name" value="HATPase"/>
    <property type="match status" value="1"/>
</dbReference>
<evidence type="ECO:0000259" key="7">
    <source>
        <dbReference type="PROSITE" id="PS50109"/>
    </source>
</evidence>
<keyword evidence="4" id="KW-0808">Transferase</keyword>
<dbReference type="Proteomes" id="UP001138961">
    <property type="component" value="Unassembled WGS sequence"/>
</dbReference>
<keyword evidence="9" id="KW-1185">Reference proteome</keyword>
<gene>
    <name evidence="8" type="ORF">LGQ03_10995</name>
</gene>
<dbReference type="RefSeq" id="WP_226748427.1">
    <property type="nucleotide sequence ID" value="NZ_JAJATZ010000004.1"/>
</dbReference>
<dbReference type="InterPro" id="IPR004358">
    <property type="entry name" value="Sig_transdc_His_kin-like_C"/>
</dbReference>
<evidence type="ECO:0000256" key="2">
    <source>
        <dbReference type="ARBA" id="ARBA00012438"/>
    </source>
</evidence>
<dbReference type="EC" id="2.7.13.3" evidence="2"/>
<dbReference type="SUPFAM" id="SSF55874">
    <property type="entry name" value="ATPase domain of HSP90 chaperone/DNA topoisomerase II/histidine kinase"/>
    <property type="match status" value="1"/>
</dbReference>
<comment type="catalytic activity">
    <reaction evidence="1">
        <text>ATP + protein L-histidine = ADP + protein N-phospho-L-histidine.</text>
        <dbReference type="EC" id="2.7.13.3"/>
    </reaction>
</comment>
<keyword evidence="6" id="KW-0902">Two-component regulatory system</keyword>
<reference evidence="8" key="1">
    <citation type="submission" date="2021-10" db="EMBL/GenBank/DDBJ databases">
        <title>Loktanella gaetbuli sp. nov., isolated from a tidal flat.</title>
        <authorList>
            <person name="Park S."/>
            <person name="Yoon J.-H."/>
        </authorList>
    </citation>
    <scope>NUCLEOTIDE SEQUENCE</scope>
    <source>
        <strain evidence="8">TSTF-M6</strain>
    </source>
</reference>
<keyword evidence="3" id="KW-0597">Phosphoprotein</keyword>
<dbReference type="Pfam" id="PF00512">
    <property type="entry name" value="HisKA"/>
    <property type="match status" value="1"/>
</dbReference>
<dbReference type="GO" id="GO:0016301">
    <property type="term" value="F:kinase activity"/>
    <property type="evidence" value="ECO:0007669"/>
    <property type="project" value="UniProtKB-KW"/>
</dbReference>
<sequence length="361" mass="38532">MTSNFSTVTALGFAAQEYSFGSSSLLDTLSDPVIGLAADRDTIIYMNAAARALFDATEVGTRTLTSIPFQTGQDALKAALARQQTSRSEAHVSYAGQLYCIEYQRCGLYDEAPFLLILRNRQAGSSGLSDDFVATVSHELRTPLTSVKGALGLALSGASGPITDQTRKLLDIAHRNVGRLMLLVNDILDLEKMSSGNMTFDMVPTDLRAVIDAACEANADFAQGYGVNVICDMPDNPAMALLDADRMHQVMTNLISNACKFSHKGGTITIVLFTQDDGSHRINVTDRGIGIPADALETIFERFNQAGSIHRNRSGSTGLGLAIVKTIIESHDGSIALSSTQDQGTTVTITLADASPSDEDK</sequence>
<feature type="domain" description="Histidine kinase" evidence="7">
    <location>
        <begin position="135"/>
        <end position="355"/>
    </location>
</feature>
<proteinExistence type="predicted"/>